<proteinExistence type="predicted"/>
<dbReference type="PANTHER" id="PTHR19370">
    <property type="entry name" value="NADH-CYTOCHROME B5 REDUCTASE"/>
    <property type="match status" value="1"/>
</dbReference>
<keyword evidence="2 5" id="KW-0285">Flavoprotein</keyword>
<accession>K1QG42</accession>
<dbReference type="SUPFAM" id="SSF49265">
    <property type="entry name" value="Fibronectin type III"/>
    <property type="match status" value="3"/>
</dbReference>
<dbReference type="PANTHER" id="PTHR19370:SF184">
    <property type="entry name" value="NADH-CYTOCHROME B5 REDUCTASE-LIKE"/>
    <property type="match status" value="1"/>
</dbReference>
<evidence type="ECO:0000256" key="5">
    <source>
        <dbReference type="PIRSR" id="PIRSR601834-1"/>
    </source>
</evidence>
<dbReference type="GO" id="GO:0016491">
    <property type="term" value="F:oxidoreductase activity"/>
    <property type="evidence" value="ECO:0007669"/>
    <property type="project" value="UniProtKB-KW"/>
</dbReference>
<dbReference type="SUPFAM" id="SSF63380">
    <property type="entry name" value="Riboflavin synthase domain-like"/>
    <property type="match status" value="1"/>
</dbReference>
<keyword evidence="3 5" id="KW-0274">FAD</keyword>
<dbReference type="InterPro" id="IPR019180">
    <property type="entry name" value="Oxidoreductase-like_N"/>
</dbReference>
<keyword evidence="7" id="KW-0812">Transmembrane</keyword>
<reference evidence="8" key="1">
    <citation type="journal article" date="2012" name="Nature">
        <title>The oyster genome reveals stress adaptation and complexity of shell formation.</title>
        <authorList>
            <person name="Zhang G."/>
            <person name="Fang X."/>
            <person name="Guo X."/>
            <person name="Li L."/>
            <person name="Luo R."/>
            <person name="Xu F."/>
            <person name="Yang P."/>
            <person name="Zhang L."/>
            <person name="Wang X."/>
            <person name="Qi H."/>
            <person name="Xiong Z."/>
            <person name="Que H."/>
            <person name="Xie Y."/>
            <person name="Holland P.W."/>
            <person name="Paps J."/>
            <person name="Zhu Y."/>
            <person name="Wu F."/>
            <person name="Chen Y."/>
            <person name="Wang J."/>
            <person name="Peng C."/>
            <person name="Meng J."/>
            <person name="Yang L."/>
            <person name="Liu J."/>
            <person name="Wen B."/>
            <person name="Zhang N."/>
            <person name="Huang Z."/>
            <person name="Zhu Q."/>
            <person name="Feng Y."/>
            <person name="Mount A."/>
            <person name="Hedgecock D."/>
            <person name="Xu Z."/>
            <person name="Liu Y."/>
            <person name="Domazet-Loso T."/>
            <person name="Du Y."/>
            <person name="Sun X."/>
            <person name="Zhang S."/>
            <person name="Liu B."/>
            <person name="Cheng P."/>
            <person name="Jiang X."/>
            <person name="Li J."/>
            <person name="Fan D."/>
            <person name="Wang W."/>
            <person name="Fu W."/>
            <person name="Wang T."/>
            <person name="Wang B."/>
            <person name="Zhang J."/>
            <person name="Peng Z."/>
            <person name="Li Y."/>
            <person name="Li N."/>
            <person name="Wang J."/>
            <person name="Chen M."/>
            <person name="He Y."/>
            <person name="Tan F."/>
            <person name="Song X."/>
            <person name="Zheng Q."/>
            <person name="Huang R."/>
            <person name="Yang H."/>
            <person name="Du X."/>
            <person name="Chen L."/>
            <person name="Yang M."/>
            <person name="Gaffney P.M."/>
            <person name="Wang S."/>
            <person name="Luo L."/>
            <person name="She Z."/>
            <person name="Ming Y."/>
            <person name="Huang W."/>
            <person name="Zhang S."/>
            <person name="Huang B."/>
            <person name="Zhang Y."/>
            <person name="Qu T."/>
            <person name="Ni P."/>
            <person name="Miao G."/>
            <person name="Wang J."/>
            <person name="Wang Q."/>
            <person name="Steinberg C.E."/>
            <person name="Wang H."/>
            <person name="Li N."/>
            <person name="Qian L."/>
            <person name="Zhang G."/>
            <person name="Li Y."/>
            <person name="Yang H."/>
            <person name="Liu X."/>
            <person name="Wang J."/>
            <person name="Yin Y."/>
            <person name="Wang J."/>
        </authorList>
    </citation>
    <scope>NUCLEOTIDE SEQUENCE [LARGE SCALE GENOMIC DNA]</scope>
    <source>
        <strain evidence="8">05x7-T-G4-1.051#20</strain>
    </source>
</reference>
<dbReference type="InterPro" id="IPR001433">
    <property type="entry name" value="OxRdtase_FAD/NAD-bd"/>
</dbReference>
<dbReference type="CDD" id="cd06183">
    <property type="entry name" value="cyt_b5_reduct_like"/>
    <property type="match status" value="1"/>
</dbReference>
<feature type="compositionally biased region" description="Acidic residues" evidence="6">
    <location>
        <begin position="34"/>
        <end position="45"/>
    </location>
</feature>
<dbReference type="Pfam" id="PF00175">
    <property type="entry name" value="NAD_binding_1"/>
    <property type="match status" value="1"/>
</dbReference>
<dbReference type="InterPro" id="IPR017927">
    <property type="entry name" value="FAD-bd_FR_type"/>
</dbReference>
<feature type="region of interest" description="Disordered" evidence="6">
    <location>
        <begin position="1246"/>
        <end position="1280"/>
    </location>
</feature>
<keyword evidence="7" id="KW-0472">Membrane</keyword>
<evidence type="ECO:0000256" key="7">
    <source>
        <dbReference type="SAM" id="Phobius"/>
    </source>
</evidence>
<dbReference type="EMBL" id="JH818074">
    <property type="protein sequence ID" value="EKC35862.1"/>
    <property type="molecule type" value="Genomic_DNA"/>
</dbReference>
<evidence type="ECO:0000256" key="4">
    <source>
        <dbReference type="ARBA" id="ARBA00023002"/>
    </source>
</evidence>
<dbReference type="CDD" id="cd00063">
    <property type="entry name" value="FN3"/>
    <property type="match status" value="1"/>
</dbReference>
<feature type="compositionally biased region" description="Low complexity" evidence="6">
    <location>
        <begin position="1246"/>
        <end position="1259"/>
    </location>
</feature>
<evidence type="ECO:0000313" key="8">
    <source>
        <dbReference type="EMBL" id="EKC35862.1"/>
    </source>
</evidence>
<feature type="binding site" evidence="5">
    <location>
        <position position="179"/>
    </location>
    <ligand>
        <name>FAD</name>
        <dbReference type="ChEBI" id="CHEBI:57692"/>
    </ligand>
</feature>
<gene>
    <name evidence="8" type="ORF">CGI_10019276</name>
</gene>
<feature type="transmembrane region" description="Helical" evidence="7">
    <location>
        <begin position="1016"/>
        <end position="1036"/>
    </location>
</feature>
<dbReference type="InterPro" id="IPR001834">
    <property type="entry name" value="CBR-like"/>
</dbReference>
<feature type="binding site" evidence="5">
    <location>
        <position position="164"/>
    </location>
    <ligand>
        <name>FAD</name>
        <dbReference type="ChEBI" id="CHEBI:57692"/>
    </ligand>
</feature>
<evidence type="ECO:0000256" key="2">
    <source>
        <dbReference type="ARBA" id="ARBA00022630"/>
    </source>
</evidence>
<dbReference type="InterPro" id="IPR039261">
    <property type="entry name" value="FNR_nucleotide-bd"/>
</dbReference>
<evidence type="ECO:0000256" key="1">
    <source>
        <dbReference type="ARBA" id="ARBA00001974"/>
    </source>
</evidence>
<feature type="binding site" evidence="5">
    <location>
        <position position="181"/>
    </location>
    <ligand>
        <name>FAD</name>
        <dbReference type="ChEBI" id="CHEBI:57692"/>
    </ligand>
</feature>
<organism evidence="8">
    <name type="scientific">Magallana gigas</name>
    <name type="common">Pacific oyster</name>
    <name type="synonym">Crassostrea gigas</name>
    <dbReference type="NCBI Taxonomy" id="29159"/>
    <lineage>
        <taxon>Eukaryota</taxon>
        <taxon>Metazoa</taxon>
        <taxon>Spiralia</taxon>
        <taxon>Lophotrochozoa</taxon>
        <taxon>Mollusca</taxon>
        <taxon>Bivalvia</taxon>
        <taxon>Autobranchia</taxon>
        <taxon>Pteriomorphia</taxon>
        <taxon>Ostreida</taxon>
        <taxon>Ostreoidea</taxon>
        <taxon>Ostreidae</taxon>
        <taxon>Magallana</taxon>
    </lineage>
</organism>
<dbReference type="InterPro" id="IPR017938">
    <property type="entry name" value="Riboflavin_synthase-like_b-brl"/>
</dbReference>
<dbReference type="AlphaFoldDB" id="K1QG42"/>
<feature type="region of interest" description="Disordered" evidence="6">
    <location>
        <begin position="34"/>
        <end position="54"/>
    </location>
</feature>
<dbReference type="Gene3D" id="2.60.40.10">
    <property type="entry name" value="Immunoglobulins"/>
    <property type="match status" value="2"/>
</dbReference>
<dbReference type="PROSITE" id="PS50853">
    <property type="entry name" value="FN3"/>
    <property type="match status" value="1"/>
</dbReference>
<evidence type="ECO:0000256" key="6">
    <source>
        <dbReference type="SAM" id="MobiDB-lite"/>
    </source>
</evidence>
<keyword evidence="4" id="KW-0560">Oxidoreductase</keyword>
<name>K1QG42_MAGGI</name>
<feature type="compositionally biased region" description="Polar residues" evidence="6">
    <location>
        <begin position="1069"/>
        <end position="1082"/>
    </location>
</feature>
<feature type="compositionally biased region" description="Polar residues" evidence="6">
    <location>
        <begin position="1137"/>
        <end position="1156"/>
    </location>
</feature>
<dbReference type="InterPro" id="IPR036116">
    <property type="entry name" value="FN3_sf"/>
</dbReference>
<feature type="region of interest" description="Disordered" evidence="6">
    <location>
        <begin position="1061"/>
        <end position="1156"/>
    </location>
</feature>
<protein>
    <submittedName>
        <fullName evidence="8">NADH-cytochrome b5 reductase-like protein</fullName>
    </submittedName>
</protein>
<feature type="compositionally biased region" description="Polar residues" evidence="6">
    <location>
        <begin position="1261"/>
        <end position="1270"/>
    </location>
</feature>
<dbReference type="HOGENOM" id="CLU_263174_0_0_1"/>
<dbReference type="Pfam" id="PF09791">
    <property type="entry name" value="Oxidored-like"/>
    <property type="match status" value="1"/>
</dbReference>
<feature type="binding site" evidence="5">
    <location>
        <position position="162"/>
    </location>
    <ligand>
        <name>FAD</name>
        <dbReference type="ChEBI" id="CHEBI:57692"/>
    </ligand>
</feature>
<dbReference type="PROSITE" id="PS51384">
    <property type="entry name" value="FAD_FR"/>
    <property type="match status" value="1"/>
</dbReference>
<comment type="cofactor">
    <cofactor evidence="1 5">
        <name>FAD</name>
        <dbReference type="ChEBI" id="CHEBI:57692"/>
    </cofactor>
</comment>
<dbReference type="Gene3D" id="3.40.50.80">
    <property type="entry name" value="Nucleotide-binding domain of ferredoxin-NADP reductase (FNR) module"/>
    <property type="match status" value="1"/>
</dbReference>
<evidence type="ECO:0000256" key="3">
    <source>
        <dbReference type="ARBA" id="ARBA00022827"/>
    </source>
</evidence>
<keyword evidence="7" id="KW-1133">Transmembrane helix</keyword>
<dbReference type="InParanoid" id="K1QG42"/>
<dbReference type="SUPFAM" id="SSF52343">
    <property type="entry name" value="Ferredoxin reductase-like, C-terminal NADP-linked domain"/>
    <property type="match status" value="1"/>
</dbReference>
<dbReference type="InterPro" id="IPR013783">
    <property type="entry name" value="Ig-like_fold"/>
</dbReference>
<dbReference type="InterPro" id="IPR003961">
    <property type="entry name" value="FN3_dom"/>
</dbReference>
<sequence length="1280" mass="143069">MLDADSGNKDSVKDKTTHNDLAFNTDKLAKLENCTDDISQEDPDGDGSRANSLPCPPLKPEDSDCCGSGCVPCVFDIYEQDLKIWKQECRKIQQNLRNGDDQIDGCLLSESEYRKFQITEVKQETKNSFRYRLQLPEFSSLGLTIGQHIVIRDINNKSSVSRQYTPVSDVNCVGHFDLLIKYRKLILLAAGTGIAPMSQIIQGILGNEEDDTMIQMLYACKSYNQILMKTELNDWSSFWNFSVTYVLSQEPEENSSLSYRYGDCVVRGRIVQDFLAKTLSPSDFNSGTFVMVCGTKINLEYGFTVKPEPPETMDCVSPDFKELICTWNKSTSHSAPTKWEMWYSWRPVNGLKYSKQVRCPAESQTNFSMTCRWASCRDPLCKEGFDPMREYRVYVAGSSQLGNVTKTFDITPEHHGETEFTKEIPGLYPFTRYKFCVKAKLSGNRGFWSEPICDKVITKETEFRPRGVVVTKKTDSYTVSCDIPEKFRKEIQLTKFYYCRGHRENNICLSNFNWMTKTGAESNLTIKVPDNKYGDWMFGVSIVANDNTSGGILFADCYSSSNNSCKYGNILKVEHASDKILITILVVLPSKNSQRDMTYEFQNVVEPYNSIPTTNIEHREATETKTVNNGDKRKISVAGSSESSSCDTGVVDKSFDNFKYDTVQNYGLDEEKQYFLNVETSTSSSSLNCMVCHYIVDEPTLPDTIDCVSLDQSDLKCTWNIPDTTRLNTVKSTWTITYSDGALAYRECPERTEDDYTIVCHIPAQNDNLMDMFEPASDYTMNLTLTSSIGEVSRIYHIPVAQNENEMVVIAEETNNGYVISWENDDANTSAATVMWCIRKSADTCENDVQWKVFNNPGNSVRLLGVGYDTNKIFGVSVQHKGGSTTGLTYPKCYYLLQNSVDQPKLAFTVKRNNTGQLLVDLVTPYCQYPSRPVLYQVFYQEHTTNQKLSCPNDLSKNLTVAAAYDRQTIPVSNVDPKISYDVCYGVTLANSRTVYSTVQTVSVRHSGDSNTFEDFGAVAGVLSGILFLFFIISLLRCMKRKLYAVDTPISMPPIESFENPGYKDIADSGTQSLPESVSSDDQGPDGDRDSVSSSGIGSTKCESDVFSPPTTPTDAGKITLVFQTELTKPSRADHAMSTTPVTSGNEDQNPSNSTSVEQHIYSSCSNPIDSYAKGDWDDNPLDELRERLESSGDFSGDYQHVMCSNYSSTCASDSENIDTCPSTPELTRNASQSTICDSEMMDDITSTLSSGNSSSPSTFHYHTNIQIDSSGPDVPYSSA</sequence>